<dbReference type="SUPFAM" id="SSF54862">
    <property type="entry name" value="4Fe-4S ferredoxins"/>
    <property type="match status" value="1"/>
</dbReference>
<sequence>MNINEIKSTDDVDISVDIGKLHFENPFILASAPPTSDGNFIRKAFQMGWGGAVIKTIKPDDMKISDVSPRFSVLKDKKGHNIGFENFELVSKQDCSYWSEEIRAIKKEYPNKILIASIMADLSAASWKNLAYKMERAGADALELNFSCPHGMPEQGVGAAIGQSAEIAAMITKWVKEAVELPVIVKLTPNVTDITAIAKNVAAAGADSIAAINTVQCLMGVDLDTLSPMPTVQGQSTYGGYSGYAVKPIGLKCVAQISSAVDVPVYGIGGIGTWQDAIEYIAVGASVVQICTAAMLEGFQIIKPMLVGLKVYMQEKKIEKLSNICGIAAKKMTSHTNLSREYTAKAKLTTSAECIFCQKCLIACNESGYGAIEAVNHKIQIDVDKCDGCSLCSLVCPKQIIVMKTSYYKPTEDLRNIV</sequence>
<keyword evidence="7" id="KW-0479">Metal-binding</keyword>
<dbReference type="NCBIfam" id="NF006183">
    <property type="entry name" value="PRK08318.1"/>
    <property type="match status" value="1"/>
</dbReference>
<dbReference type="EMBL" id="FNZK01000015">
    <property type="protein sequence ID" value="SEJ72460.1"/>
    <property type="molecule type" value="Genomic_DNA"/>
</dbReference>
<keyword evidence="6" id="KW-0288">FMN</keyword>
<dbReference type="SUPFAM" id="SSF51395">
    <property type="entry name" value="FMN-linked oxidoreductases"/>
    <property type="match status" value="1"/>
</dbReference>
<evidence type="ECO:0000256" key="13">
    <source>
        <dbReference type="ARBA" id="ARBA00047685"/>
    </source>
</evidence>
<dbReference type="InterPro" id="IPR017900">
    <property type="entry name" value="4Fe4S_Fe_S_CS"/>
</dbReference>
<dbReference type="GO" id="GO:0051536">
    <property type="term" value="F:iron-sulfur cluster binding"/>
    <property type="evidence" value="ECO:0007669"/>
    <property type="project" value="UniProtKB-KW"/>
</dbReference>
<evidence type="ECO:0000256" key="10">
    <source>
        <dbReference type="ARBA" id="ARBA00023014"/>
    </source>
</evidence>
<dbReference type="GO" id="GO:0004159">
    <property type="term" value="F:dihydropyrimidine dehydrogenase (NAD+) activity"/>
    <property type="evidence" value="ECO:0007669"/>
    <property type="project" value="UniProtKB-EC"/>
</dbReference>
<dbReference type="PANTHER" id="PTHR43073">
    <property type="entry name" value="DIHYDROPYRIMIDINE DEHYDROGENASE [NADP(+)]"/>
    <property type="match status" value="1"/>
</dbReference>
<comment type="similarity">
    <text evidence="4">Belongs to the dihydropyrimidine dehydrogenase family.</text>
</comment>
<dbReference type="InterPro" id="IPR017896">
    <property type="entry name" value="4Fe4S_Fe-S-bd"/>
</dbReference>
<comment type="catalytic activity">
    <reaction evidence="14">
        <text>5,6-dihydrouracil + NAD(+) = uracil + NADH + H(+)</text>
        <dbReference type="Rhea" id="RHEA:20189"/>
        <dbReference type="ChEBI" id="CHEBI:15378"/>
        <dbReference type="ChEBI" id="CHEBI:15901"/>
        <dbReference type="ChEBI" id="CHEBI:17568"/>
        <dbReference type="ChEBI" id="CHEBI:57540"/>
        <dbReference type="ChEBI" id="CHEBI:57945"/>
        <dbReference type="EC" id="1.3.1.1"/>
    </reaction>
</comment>
<comment type="function">
    <text evidence="15">Involved in pyrimidine base degradation. Catalyzes physiologically the reduction of uracil to 5,6-dihydrouracil (DHU) by using NADH as a specific cosubstrate. It also catalyzes the reverse reaction and the reduction of thymine to 5,6-dihydrothymine (DHT).</text>
</comment>
<dbReference type="STRING" id="84035.SAMN05660742_1153"/>
<accession>A0A1H7BDT3</accession>
<comment type="similarity">
    <text evidence="3">Belongs to the dihydroorotate dehydrogenase family. Type 1 subfamily.</text>
</comment>
<evidence type="ECO:0000256" key="15">
    <source>
        <dbReference type="ARBA" id="ARBA00049578"/>
    </source>
</evidence>
<dbReference type="GO" id="GO:0005737">
    <property type="term" value="C:cytoplasm"/>
    <property type="evidence" value="ECO:0007669"/>
    <property type="project" value="InterPro"/>
</dbReference>
<dbReference type="AlphaFoldDB" id="A0A1H7BDT3"/>
<comment type="pathway">
    <text evidence="2">Pyrimidine metabolism; UMP biosynthesis via de novo pathway.</text>
</comment>
<dbReference type="GO" id="GO:0050661">
    <property type="term" value="F:NADP binding"/>
    <property type="evidence" value="ECO:0007669"/>
    <property type="project" value="TreeGrafter"/>
</dbReference>
<evidence type="ECO:0000256" key="1">
    <source>
        <dbReference type="ARBA" id="ARBA00001917"/>
    </source>
</evidence>
<organism evidence="19 20">
    <name type="scientific">Propionispira arboris</name>
    <dbReference type="NCBI Taxonomy" id="84035"/>
    <lineage>
        <taxon>Bacteria</taxon>
        <taxon>Bacillati</taxon>
        <taxon>Bacillota</taxon>
        <taxon>Negativicutes</taxon>
        <taxon>Selenomonadales</taxon>
        <taxon>Selenomonadaceae</taxon>
        <taxon>Propionispira</taxon>
    </lineage>
</organism>
<evidence type="ECO:0000256" key="11">
    <source>
        <dbReference type="ARBA" id="ARBA00030119"/>
    </source>
</evidence>
<evidence type="ECO:0000256" key="2">
    <source>
        <dbReference type="ARBA" id="ARBA00004725"/>
    </source>
</evidence>
<dbReference type="GO" id="GO:0006210">
    <property type="term" value="P:thymine catabolic process"/>
    <property type="evidence" value="ECO:0007669"/>
    <property type="project" value="TreeGrafter"/>
</dbReference>
<evidence type="ECO:0000256" key="5">
    <source>
        <dbReference type="ARBA" id="ARBA00022630"/>
    </source>
</evidence>
<keyword evidence="5" id="KW-0285">Flavoprotein</keyword>
<keyword evidence="9" id="KW-0408">Iron</keyword>
<dbReference type="GO" id="GO:0046872">
    <property type="term" value="F:metal ion binding"/>
    <property type="evidence" value="ECO:0007669"/>
    <property type="project" value="UniProtKB-KW"/>
</dbReference>
<evidence type="ECO:0000256" key="16">
    <source>
        <dbReference type="ARBA" id="ARBA00049714"/>
    </source>
</evidence>
<dbReference type="RefSeq" id="WP_091832971.1">
    <property type="nucleotide sequence ID" value="NZ_FNZK01000015.1"/>
</dbReference>
<evidence type="ECO:0000313" key="19">
    <source>
        <dbReference type="EMBL" id="SEJ72460.1"/>
    </source>
</evidence>
<dbReference type="Gene3D" id="3.20.20.70">
    <property type="entry name" value="Aldolase class I"/>
    <property type="match status" value="1"/>
</dbReference>
<dbReference type="Pfam" id="PF01180">
    <property type="entry name" value="DHO_dh"/>
    <property type="match status" value="1"/>
</dbReference>
<proteinExistence type="inferred from homology"/>
<evidence type="ECO:0000256" key="9">
    <source>
        <dbReference type="ARBA" id="ARBA00023004"/>
    </source>
</evidence>
<dbReference type="InterPro" id="IPR005720">
    <property type="entry name" value="Dihydroorotate_DH_cat"/>
</dbReference>
<dbReference type="InterPro" id="IPR013785">
    <property type="entry name" value="Aldolase_TIM"/>
</dbReference>
<keyword evidence="10" id="KW-0411">Iron-sulfur</keyword>
<evidence type="ECO:0000313" key="20">
    <source>
        <dbReference type="Proteomes" id="UP000199662"/>
    </source>
</evidence>
<evidence type="ECO:0000256" key="7">
    <source>
        <dbReference type="ARBA" id="ARBA00022723"/>
    </source>
</evidence>
<evidence type="ECO:0000256" key="8">
    <source>
        <dbReference type="ARBA" id="ARBA00023002"/>
    </source>
</evidence>
<evidence type="ECO:0000256" key="3">
    <source>
        <dbReference type="ARBA" id="ARBA00008008"/>
    </source>
</evidence>
<evidence type="ECO:0000256" key="4">
    <source>
        <dbReference type="ARBA" id="ARBA00010804"/>
    </source>
</evidence>
<dbReference type="PROSITE" id="PS51379">
    <property type="entry name" value="4FE4S_FER_2"/>
    <property type="match status" value="1"/>
</dbReference>
<feature type="domain" description="4Fe-4S ferredoxin-type" evidence="18">
    <location>
        <begin position="377"/>
        <end position="406"/>
    </location>
</feature>
<comment type="cofactor">
    <cofactor evidence="1">
        <name>FMN</name>
        <dbReference type="ChEBI" id="CHEBI:58210"/>
    </cofactor>
</comment>
<keyword evidence="8" id="KW-0560">Oxidoreductase</keyword>
<reference evidence="20" key="1">
    <citation type="submission" date="2016-10" db="EMBL/GenBank/DDBJ databases">
        <authorList>
            <person name="Varghese N."/>
            <person name="Submissions S."/>
        </authorList>
    </citation>
    <scope>NUCLEOTIDE SEQUENCE [LARGE SCALE GENOMIC DNA]</scope>
    <source>
        <strain evidence="20">DSM 2179</strain>
    </source>
</reference>
<dbReference type="Proteomes" id="UP000199662">
    <property type="component" value="Unassembled WGS sequence"/>
</dbReference>
<dbReference type="GO" id="GO:0006212">
    <property type="term" value="P:uracil catabolic process"/>
    <property type="evidence" value="ECO:0007669"/>
    <property type="project" value="TreeGrafter"/>
</dbReference>
<evidence type="ECO:0000256" key="12">
    <source>
        <dbReference type="ARBA" id="ARBA00032722"/>
    </source>
</evidence>
<name>A0A1H7BDT3_9FIRM</name>
<evidence type="ECO:0000256" key="17">
    <source>
        <dbReference type="ARBA" id="ARBA00049728"/>
    </source>
</evidence>
<dbReference type="FunFam" id="3.20.20.70:FF:000027">
    <property type="entry name" value="Dihydropyrimidine dehydrogenase [NADP(+)]"/>
    <property type="match status" value="1"/>
</dbReference>
<dbReference type="EC" id="1.3.1.1" evidence="17"/>
<dbReference type="PANTHER" id="PTHR43073:SF2">
    <property type="entry name" value="DIHYDROPYRIMIDINE DEHYDROGENASE [NADP(+)]"/>
    <property type="match status" value="1"/>
</dbReference>
<dbReference type="PROSITE" id="PS00198">
    <property type="entry name" value="4FE4S_FER_1"/>
    <property type="match status" value="1"/>
</dbReference>
<comment type="catalytic activity">
    <reaction evidence="13">
        <text>5,6-dihydrothymine + NAD(+) = thymine + NADH + H(+)</text>
        <dbReference type="Rhea" id="RHEA:28791"/>
        <dbReference type="ChEBI" id="CHEBI:15378"/>
        <dbReference type="ChEBI" id="CHEBI:17821"/>
        <dbReference type="ChEBI" id="CHEBI:27468"/>
        <dbReference type="ChEBI" id="CHEBI:57540"/>
        <dbReference type="ChEBI" id="CHEBI:57945"/>
        <dbReference type="EC" id="1.3.1.1"/>
    </reaction>
</comment>
<dbReference type="GO" id="GO:0002058">
    <property type="term" value="F:uracil binding"/>
    <property type="evidence" value="ECO:0007669"/>
    <property type="project" value="TreeGrafter"/>
</dbReference>
<evidence type="ECO:0000256" key="6">
    <source>
        <dbReference type="ARBA" id="ARBA00022643"/>
    </source>
</evidence>
<evidence type="ECO:0000259" key="18">
    <source>
        <dbReference type="PROSITE" id="PS51379"/>
    </source>
</evidence>
<comment type="subunit">
    <text evidence="16">Heterotetramer of 2 PreA and 2 PreT subunits.</text>
</comment>
<keyword evidence="20" id="KW-1185">Reference proteome</keyword>
<dbReference type="Gene3D" id="3.30.70.20">
    <property type="match status" value="1"/>
</dbReference>
<gene>
    <name evidence="19" type="ORF">SAMN05660742_1153</name>
</gene>
<dbReference type="Pfam" id="PF14697">
    <property type="entry name" value="Fer4_21"/>
    <property type="match status" value="1"/>
</dbReference>
<evidence type="ECO:0000256" key="14">
    <source>
        <dbReference type="ARBA" id="ARBA00048792"/>
    </source>
</evidence>
<protein>
    <recommendedName>
        <fullName evidence="17">dihydrouracil dehydrogenase (NAD(+))</fullName>
        <ecNumber evidence="17">1.3.1.1</ecNumber>
    </recommendedName>
    <alternativeName>
        <fullName evidence="12">Dihydrothymine dehydrogenase</fullName>
    </alternativeName>
    <alternativeName>
        <fullName evidence="11">Dihydrouracil dehydrogenase</fullName>
    </alternativeName>
</protein>